<evidence type="ECO:0000313" key="3">
    <source>
        <dbReference type="Proteomes" id="UP000324800"/>
    </source>
</evidence>
<evidence type="ECO:0000313" key="2">
    <source>
        <dbReference type="EMBL" id="KAA6367508.1"/>
    </source>
</evidence>
<sequence>MRVRPIGLEQTDNTIAAFNISRESAAVALAKNCEQDPWLIVETIDILRVFTAPRSHRGSNSRVEEQSINRYVSEQKEQDAQMIYNHHNGQLDSGTRLFASPMEGRTSILPSFDSTDLSNAQQSKRKKCSSSAGDTQLAIPILVSESDQAGIKQCQPGEKRRRFKDRRSNKESNEASLTMRNIHIQTRSDPGEEFFEWIISRRQFNEETIQLVIDEQHRIWSRHRQRFGGFEEFWTKFGKSWEDLTTVKDPETVISNLIAKKSFISSCNYQFKRIQNFCEIFVQDSRLL</sequence>
<proteinExistence type="predicted"/>
<reference evidence="2 3" key="1">
    <citation type="submission" date="2019-03" db="EMBL/GenBank/DDBJ databases">
        <title>Single cell metagenomics reveals metabolic interactions within the superorganism composed of flagellate Streblomastix strix and complex community of Bacteroidetes bacteria on its surface.</title>
        <authorList>
            <person name="Treitli S.C."/>
            <person name="Kolisko M."/>
            <person name="Husnik F."/>
            <person name="Keeling P."/>
            <person name="Hampl V."/>
        </authorList>
    </citation>
    <scope>NUCLEOTIDE SEQUENCE [LARGE SCALE GENOMIC DNA]</scope>
    <source>
        <strain evidence="2">ST1C</strain>
    </source>
</reference>
<evidence type="ECO:0000256" key="1">
    <source>
        <dbReference type="SAM" id="MobiDB-lite"/>
    </source>
</evidence>
<gene>
    <name evidence="2" type="ORF">EZS28_036966</name>
</gene>
<feature type="region of interest" description="Disordered" evidence="1">
    <location>
        <begin position="148"/>
        <end position="174"/>
    </location>
</feature>
<organism evidence="2 3">
    <name type="scientific">Streblomastix strix</name>
    <dbReference type="NCBI Taxonomy" id="222440"/>
    <lineage>
        <taxon>Eukaryota</taxon>
        <taxon>Metamonada</taxon>
        <taxon>Preaxostyla</taxon>
        <taxon>Oxymonadida</taxon>
        <taxon>Streblomastigidae</taxon>
        <taxon>Streblomastix</taxon>
    </lineage>
</organism>
<feature type="compositionally biased region" description="Polar residues" evidence="1">
    <location>
        <begin position="108"/>
        <end position="122"/>
    </location>
</feature>
<dbReference type="EMBL" id="SNRW01018263">
    <property type="protein sequence ID" value="KAA6367508.1"/>
    <property type="molecule type" value="Genomic_DNA"/>
</dbReference>
<feature type="region of interest" description="Disordered" evidence="1">
    <location>
        <begin position="108"/>
        <end position="132"/>
    </location>
</feature>
<dbReference type="AlphaFoldDB" id="A0A5J4UAP2"/>
<dbReference type="Proteomes" id="UP000324800">
    <property type="component" value="Unassembled WGS sequence"/>
</dbReference>
<name>A0A5J4UAP2_9EUKA</name>
<comment type="caution">
    <text evidence="2">The sequence shown here is derived from an EMBL/GenBank/DDBJ whole genome shotgun (WGS) entry which is preliminary data.</text>
</comment>
<protein>
    <submittedName>
        <fullName evidence="2">Uncharacterized protein</fullName>
    </submittedName>
</protein>
<accession>A0A5J4UAP2</accession>